<evidence type="ECO:0000256" key="1">
    <source>
        <dbReference type="SAM" id="MobiDB-lite"/>
    </source>
</evidence>
<feature type="region of interest" description="Disordered" evidence="1">
    <location>
        <begin position="199"/>
        <end position="231"/>
    </location>
</feature>
<dbReference type="AlphaFoldDB" id="A0A6H1U3V2"/>
<evidence type="ECO:0000313" key="2">
    <source>
        <dbReference type="EMBL" id="QIZ72299.1"/>
    </source>
</evidence>
<accession>A0A6H1U3V2</accession>
<proteinExistence type="predicted"/>
<dbReference type="RefSeq" id="WP_168570448.1">
    <property type="nucleotide sequence ID" value="NZ_CP051167.1"/>
</dbReference>
<dbReference type="Proteomes" id="UP000500857">
    <property type="component" value="Chromosome"/>
</dbReference>
<sequence length="464" mass="50375">MLLRSIAPLGLLLLGSIGVVTTDVPRAIACIAFDWDGDTETFGDDGYDGSDGRNGEDGRSGPNREIVADGTETVLDLSGSDGEDGEDGEDGDRARSCRQPRKTEYNVRGAPGGDGGDGGRGGDGGDGGDLTIYYSDRADLNKIYVVAEGGRGGSGGRGGDGARGCDCRERDWDVEICETVEGRSERRCFDREFRCWDGDDGDDGRRGTNGRSGDLGQLTLVPGGEPLPEDRPSATISLSQFGDRPVSLSRHRWETQFGATSLLAPGSKIADEYREYIDTIAGDFSLRWNDPRAIARYGDIPVALNLVEAGKVEATVPESIWIAAAVSQENQTTIWTIDRILREQEATQLKVSEFAGSRQDLRLSAIDSAAKSDILTTDFAIVYRSTKFGDRLGTRSNYDVRYQGEIPPELVELDYNRFTLNLGKLPIDDRYLMSGVGVDIEIEVTRSLGDRSAKQTLIWQGTIR</sequence>
<feature type="compositionally biased region" description="Acidic residues" evidence="1">
    <location>
        <begin position="81"/>
        <end position="90"/>
    </location>
</feature>
<feature type="compositionally biased region" description="Basic and acidic residues" evidence="1">
    <location>
        <begin position="91"/>
        <end position="105"/>
    </location>
</feature>
<organism evidence="2 3">
    <name type="scientific">Oxynema aestuarii AP17</name>
    <dbReference type="NCBI Taxonomy" id="2064643"/>
    <lineage>
        <taxon>Bacteria</taxon>
        <taxon>Bacillati</taxon>
        <taxon>Cyanobacteriota</taxon>
        <taxon>Cyanophyceae</taxon>
        <taxon>Oscillatoriophycideae</taxon>
        <taxon>Oscillatoriales</taxon>
        <taxon>Oscillatoriaceae</taxon>
        <taxon>Oxynema</taxon>
        <taxon>Oxynema aestuarii</taxon>
    </lineage>
</organism>
<keyword evidence="2" id="KW-0176">Collagen</keyword>
<feature type="compositionally biased region" description="Basic and acidic residues" evidence="1">
    <location>
        <begin position="50"/>
        <end position="59"/>
    </location>
</feature>
<feature type="compositionally biased region" description="Gly residues" evidence="1">
    <location>
        <begin position="110"/>
        <end position="124"/>
    </location>
</feature>
<gene>
    <name evidence="2" type="ORF">HCG48_18385</name>
</gene>
<keyword evidence="3" id="KW-1185">Reference proteome</keyword>
<evidence type="ECO:0000313" key="3">
    <source>
        <dbReference type="Proteomes" id="UP000500857"/>
    </source>
</evidence>
<feature type="region of interest" description="Disordered" evidence="1">
    <location>
        <begin position="41"/>
        <end position="124"/>
    </location>
</feature>
<protein>
    <submittedName>
        <fullName evidence="2">Collagen-like protein</fullName>
    </submittedName>
</protein>
<name>A0A6H1U3V2_9CYAN</name>
<dbReference type="EMBL" id="CP051167">
    <property type="protein sequence ID" value="QIZ72299.1"/>
    <property type="molecule type" value="Genomic_DNA"/>
</dbReference>
<dbReference type="KEGG" id="oxy:HCG48_18385"/>
<reference evidence="2 3" key="1">
    <citation type="submission" date="2020-04" db="EMBL/GenBank/DDBJ databases">
        <authorList>
            <person name="Basu S."/>
            <person name="Maruthanayagam V."/>
            <person name="Chakraborty S."/>
            <person name="Pramanik A."/>
            <person name="Mukherjee J."/>
            <person name="Brink B."/>
        </authorList>
    </citation>
    <scope>NUCLEOTIDE SEQUENCE [LARGE SCALE GENOMIC DNA]</scope>
    <source>
        <strain evidence="2 3">AP17</strain>
    </source>
</reference>